<dbReference type="Pfam" id="PF03453">
    <property type="entry name" value="MoeA_N"/>
    <property type="match status" value="1"/>
</dbReference>
<gene>
    <name evidence="7" type="ORF">CDO52_10615</name>
</gene>
<evidence type="ECO:0000313" key="7">
    <source>
        <dbReference type="EMBL" id="ASU83170.1"/>
    </source>
</evidence>
<dbReference type="EC" id="2.10.1.1" evidence="5"/>
<dbReference type="InterPro" id="IPR038987">
    <property type="entry name" value="MoeA-like"/>
</dbReference>
<dbReference type="EMBL" id="CP022753">
    <property type="protein sequence ID" value="ASU83170.1"/>
    <property type="molecule type" value="Genomic_DNA"/>
</dbReference>
<comment type="catalytic activity">
    <reaction evidence="4">
        <text>adenylyl-molybdopterin + molybdate = Mo-molybdopterin + AMP + H(+)</text>
        <dbReference type="Rhea" id="RHEA:35047"/>
        <dbReference type="ChEBI" id="CHEBI:15378"/>
        <dbReference type="ChEBI" id="CHEBI:36264"/>
        <dbReference type="ChEBI" id="CHEBI:62727"/>
        <dbReference type="ChEBI" id="CHEBI:71302"/>
        <dbReference type="ChEBI" id="CHEBI:456215"/>
        <dbReference type="EC" id="2.10.1.1"/>
    </reaction>
</comment>
<dbReference type="PANTHER" id="PTHR10192">
    <property type="entry name" value="MOLYBDOPTERIN BIOSYNTHESIS PROTEIN"/>
    <property type="match status" value="1"/>
</dbReference>
<comment type="similarity">
    <text evidence="2 5">Belongs to the MoeA family.</text>
</comment>
<dbReference type="Gene3D" id="3.40.980.10">
    <property type="entry name" value="MoaB/Mog-like domain"/>
    <property type="match status" value="1"/>
</dbReference>
<dbReference type="RefSeq" id="WP_017617269.1">
    <property type="nucleotide sequence ID" value="NZ_ANBG01000064.1"/>
</dbReference>
<sequence>MAGEAMVPWETARQTAWDLGVRCPAVVRHVALRDTLGATLAADLVALVGVPAYDTAAMDGYAVAGRGPWVVRGRVLAGATERLGDLQPGEAVEIATGAPVPGGTEAVVPYEAALTEEVVGSADDARADEGRVGSATDAGSVTWVRGEIDPGRHVRRVGEDTPAGAAVAAEGTIITPAVVGLAASLGHDTLTVRRPKVDVLVSGDEITDIGIPAPGQVRDAIGPVLPGLVEWGGGATGGVVRVRDTFAEMMSALRASADSGADVIAVCGASSKGPADHLRDALATLGATPVVDGVACRPGHPQLLAHLGDPSSPGPVVVGLPGNPNAALVAAATLLVPLLAAMADRPDPCSDSALPSCLPIEGRIRPHYRDTRLAAVRVERGAVAHVVGHDRPGSLRGAAMADALAVIPPDWRGPSARLLWLPR</sequence>
<keyword evidence="5" id="KW-0479">Metal-binding</keyword>
<dbReference type="SUPFAM" id="SSF53218">
    <property type="entry name" value="Molybdenum cofactor biosynthesis proteins"/>
    <property type="match status" value="1"/>
</dbReference>
<evidence type="ECO:0000256" key="5">
    <source>
        <dbReference type="RuleBase" id="RU365090"/>
    </source>
</evidence>
<dbReference type="AlphaFoldDB" id="A0A223S4U9"/>
<dbReference type="Pfam" id="PF00994">
    <property type="entry name" value="MoCF_biosynth"/>
    <property type="match status" value="1"/>
</dbReference>
<keyword evidence="8" id="KW-1185">Reference proteome</keyword>
<evidence type="ECO:0000256" key="3">
    <source>
        <dbReference type="ARBA" id="ARBA00022505"/>
    </source>
</evidence>
<dbReference type="GO" id="GO:0005829">
    <property type="term" value="C:cytosol"/>
    <property type="evidence" value="ECO:0007669"/>
    <property type="project" value="TreeGrafter"/>
</dbReference>
<comment type="function">
    <text evidence="1 5">Catalyzes the insertion of molybdate into adenylated molybdopterin with the concomitant release of AMP.</text>
</comment>
<dbReference type="KEGG" id="ngv:CDO52_10615"/>
<accession>A0A223S4U9</accession>
<dbReference type="InterPro" id="IPR005110">
    <property type="entry name" value="MoeA_linker/N"/>
</dbReference>
<comment type="cofactor">
    <cofactor evidence="5">
        <name>Mg(2+)</name>
        <dbReference type="ChEBI" id="CHEBI:18420"/>
    </cofactor>
</comment>
<evidence type="ECO:0000256" key="1">
    <source>
        <dbReference type="ARBA" id="ARBA00002901"/>
    </source>
</evidence>
<keyword evidence="5 7" id="KW-0808">Transferase</keyword>
<organism evidence="7 8">
    <name type="scientific">Nocardiopsis gilva YIM 90087</name>
    <dbReference type="NCBI Taxonomy" id="1235441"/>
    <lineage>
        <taxon>Bacteria</taxon>
        <taxon>Bacillati</taxon>
        <taxon>Actinomycetota</taxon>
        <taxon>Actinomycetes</taxon>
        <taxon>Streptosporangiales</taxon>
        <taxon>Nocardiopsidaceae</taxon>
        <taxon>Nocardiopsis</taxon>
    </lineage>
</organism>
<keyword evidence="3 5" id="KW-0500">Molybdenum</keyword>
<dbReference type="Gene3D" id="2.40.340.10">
    <property type="entry name" value="MoeA, C-terminal, domain IV"/>
    <property type="match status" value="1"/>
</dbReference>
<dbReference type="GO" id="GO:0046872">
    <property type="term" value="F:metal ion binding"/>
    <property type="evidence" value="ECO:0007669"/>
    <property type="project" value="UniProtKB-UniRule"/>
</dbReference>
<dbReference type="Gene3D" id="3.90.105.10">
    <property type="entry name" value="Molybdopterin biosynthesis moea protein, domain 2"/>
    <property type="match status" value="1"/>
</dbReference>
<dbReference type="UniPathway" id="UPA00344"/>
<proteinExistence type="inferred from homology"/>
<keyword evidence="5" id="KW-0460">Magnesium</keyword>
<evidence type="ECO:0000256" key="4">
    <source>
        <dbReference type="ARBA" id="ARBA00047317"/>
    </source>
</evidence>
<dbReference type="SUPFAM" id="SSF63882">
    <property type="entry name" value="MoeA N-terminal region -like"/>
    <property type="match status" value="1"/>
</dbReference>
<dbReference type="CDD" id="cd00887">
    <property type="entry name" value="MoeA"/>
    <property type="match status" value="1"/>
</dbReference>
<dbReference type="InterPro" id="IPR001453">
    <property type="entry name" value="MoaB/Mog_dom"/>
</dbReference>
<evidence type="ECO:0000313" key="8">
    <source>
        <dbReference type="Proteomes" id="UP000215005"/>
    </source>
</evidence>
<dbReference type="InterPro" id="IPR036688">
    <property type="entry name" value="MoeA_C_domain_IV_sf"/>
</dbReference>
<dbReference type="InterPro" id="IPR036425">
    <property type="entry name" value="MoaB/Mog-like_dom_sf"/>
</dbReference>
<keyword evidence="5" id="KW-0501">Molybdenum cofactor biosynthesis</keyword>
<dbReference type="GO" id="GO:0006777">
    <property type="term" value="P:Mo-molybdopterin cofactor biosynthetic process"/>
    <property type="evidence" value="ECO:0007669"/>
    <property type="project" value="UniProtKB-UniRule"/>
</dbReference>
<protein>
    <recommendedName>
        <fullName evidence="5">Molybdopterin molybdenumtransferase</fullName>
        <ecNumber evidence="5">2.10.1.1</ecNumber>
    </recommendedName>
</protein>
<evidence type="ECO:0000259" key="6">
    <source>
        <dbReference type="SMART" id="SM00852"/>
    </source>
</evidence>
<dbReference type="InterPro" id="IPR036135">
    <property type="entry name" value="MoeA_linker/N_sf"/>
</dbReference>
<dbReference type="SMART" id="SM00852">
    <property type="entry name" value="MoCF_biosynth"/>
    <property type="match status" value="1"/>
</dbReference>
<dbReference type="PANTHER" id="PTHR10192:SF5">
    <property type="entry name" value="GEPHYRIN"/>
    <property type="match status" value="1"/>
</dbReference>
<dbReference type="Gene3D" id="2.170.190.11">
    <property type="entry name" value="Molybdopterin biosynthesis moea protein, domain 3"/>
    <property type="match status" value="1"/>
</dbReference>
<evidence type="ECO:0000256" key="2">
    <source>
        <dbReference type="ARBA" id="ARBA00010763"/>
    </source>
</evidence>
<comment type="pathway">
    <text evidence="5">Cofactor biosynthesis; molybdopterin biosynthesis.</text>
</comment>
<dbReference type="OrthoDB" id="3196725at2"/>
<reference evidence="7 8" key="1">
    <citation type="submission" date="2017-08" db="EMBL/GenBank/DDBJ databases">
        <title>The complete genome sequence of Nocardiopsis gilva YIM 90087.</title>
        <authorList>
            <person name="Yin M."/>
            <person name="Tang S."/>
        </authorList>
    </citation>
    <scope>NUCLEOTIDE SEQUENCE [LARGE SCALE GENOMIC DNA]</scope>
    <source>
        <strain evidence="7 8">YIM 90087</strain>
    </source>
</reference>
<feature type="domain" description="MoaB/Mog" evidence="6">
    <location>
        <begin position="198"/>
        <end position="341"/>
    </location>
</feature>
<name>A0A223S4U9_9ACTN</name>
<dbReference type="GO" id="GO:0061599">
    <property type="term" value="F:molybdopterin molybdotransferase activity"/>
    <property type="evidence" value="ECO:0007669"/>
    <property type="project" value="UniProtKB-UniRule"/>
</dbReference>
<dbReference type="Proteomes" id="UP000215005">
    <property type="component" value="Chromosome"/>
</dbReference>